<feature type="compositionally biased region" description="Low complexity" evidence="1">
    <location>
        <begin position="9"/>
        <end position="21"/>
    </location>
</feature>
<comment type="caution">
    <text evidence="2">The sequence shown here is derived from an EMBL/GenBank/DDBJ whole genome shotgun (WGS) entry which is preliminary data.</text>
</comment>
<keyword evidence="3" id="KW-1185">Reference proteome</keyword>
<reference evidence="2 3" key="1">
    <citation type="journal article" date="2019" name="Commun. Biol.">
        <title>The bagworm genome reveals a unique fibroin gene that provides high tensile strength.</title>
        <authorList>
            <person name="Kono N."/>
            <person name="Nakamura H."/>
            <person name="Ohtoshi R."/>
            <person name="Tomita M."/>
            <person name="Numata K."/>
            <person name="Arakawa K."/>
        </authorList>
    </citation>
    <scope>NUCLEOTIDE SEQUENCE [LARGE SCALE GENOMIC DNA]</scope>
</reference>
<feature type="region of interest" description="Disordered" evidence="1">
    <location>
        <begin position="1"/>
        <end position="47"/>
    </location>
</feature>
<name>A0A4C1USZ5_EUMVA</name>
<evidence type="ECO:0000256" key="1">
    <source>
        <dbReference type="SAM" id="MobiDB-lite"/>
    </source>
</evidence>
<evidence type="ECO:0000313" key="2">
    <source>
        <dbReference type="EMBL" id="GBP29112.1"/>
    </source>
</evidence>
<sequence length="195" mass="21103">MLPEKPPVASAADTRPPAAARGSAGFEISFQQPPGRPSVIGAMRTGPTERRVERVFGVSLKHRDGELNLHTGRRPKQTGVAAVAARQAARRAPRGAVPYREPAGPHAVDAAEARDAFRIRITSYRMRTESTPYARSAVSACRVVARVTSRRVRLPRASRIPRPSGARTRVKTIVGLYGISAPCSRRGRNGSLPRN</sequence>
<proteinExistence type="predicted"/>
<organism evidence="2 3">
    <name type="scientific">Eumeta variegata</name>
    <name type="common">Bagworm moth</name>
    <name type="synonym">Eumeta japonica</name>
    <dbReference type="NCBI Taxonomy" id="151549"/>
    <lineage>
        <taxon>Eukaryota</taxon>
        <taxon>Metazoa</taxon>
        <taxon>Ecdysozoa</taxon>
        <taxon>Arthropoda</taxon>
        <taxon>Hexapoda</taxon>
        <taxon>Insecta</taxon>
        <taxon>Pterygota</taxon>
        <taxon>Neoptera</taxon>
        <taxon>Endopterygota</taxon>
        <taxon>Lepidoptera</taxon>
        <taxon>Glossata</taxon>
        <taxon>Ditrysia</taxon>
        <taxon>Tineoidea</taxon>
        <taxon>Psychidae</taxon>
        <taxon>Oiketicinae</taxon>
        <taxon>Eumeta</taxon>
    </lineage>
</organism>
<accession>A0A4C1USZ5</accession>
<evidence type="ECO:0000313" key="3">
    <source>
        <dbReference type="Proteomes" id="UP000299102"/>
    </source>
</evidence>
<gene>
    <name evidence="2" type="ORF">EVAR_17648_1</name>
</gene>
<dbReference type="EMBL" id="BGZK01000216">
    <property type="protein sequence ID" value="GBP29112.1"/>
    <property type="molecule type" value="Genomic_DNA"/>
</dbReference>
<dbReference type="Proteomes" id="UP000299102">
    <property type="component" value="Unassembled WGS sequence"/>
</dbReference>
<protein>
    <submittedName>
        <fullName evidence="2">Uncharacterized protein</fullName>
    </submittedName>
</protein>
<dbReference type="AlphaFoldDB" id="A0A4C1USZ5"/>